<keyword evidence="3" id="KW-0227">DNA damage</keyword>
<name>A0A9C7Q2R1_9RHOD</name>
<protein>
    <recommendedName>
        <fullName evidence="8">Cell cycle checkpoint protein RAD1</fullName>
    </recommendedName>
</protein>
<evidence type="ECO:0000313" key="6">
    <source>
        <dbReference type="EMBL" id="GJQ14975.1"/>
    </source>
</evidence>
<evidence type="ECO:0000313" key="7">
    <source>
        <dbReference type="Proteomes" id="UP001061958"/>
    </source>
</evidence>
<evidence type="ECO:0000256" key="4">
    <source>
        <dbReference type="ARBA" id="ARBA00023204"/>
    </source>
</evidence>
<evidence type="ECO:0000256" key="2">
    <source>
        <dbReference type="ARBA" id="ARBA00010991"/>
    </source>
</evidence>
<evidence type="ECO:0000256" key="5">
    <source>
        <dbReference type="ARBA" id="ARBA00023242"/>
    </source>
</evidence>
<evidence type="ECO:0008006" key="8">
    <source>
        <dbReference type="Google" id="ProtNLM"/>
    </source>
</evidence>
<dbReference type="Pfam" id="PF02144">
    <property type="entry name" value="Rad1"/>
    <property type="match status" value="1"/>
</dbReference>
<comment type="similarity">
    <text evidence="2">Belongs to the rad1 family.</text>
</comment>
<keyword evidence="7" id="KW-1185">Reference proteome</keyword>
<dbReference type="PANTHER" id="PTHR10870">
    <property type="entry name" value="CELL CYCLE CHECKPOINT PROTEIN RAD1"/>
    <property type="match status" value="1"/>
</dbReference>
<organism evidence="6 7">
    <name type="scientific">Galdieria partita</name>
    <dbReference type="NCBI Taxonomy" id="83374"/>
    <lineage>
        <taxon>Eukaryota</taxon>
        <taxon>Rhodophyta</taxon>
        <taxon>Bangiophyceae</taxon>
        <taxon>Galdieriales</taxon>
        <taxon>Galdieriaceae</taxon>
        <taxon>Galdieria</taxon>
    </lineage>
</organism>
<comment type="caution">
    <text evidence="6">The sequence shown here is derived from an EMBL/GenBank/DDBJ whole genome shotgun (WGS) entry which is preliminary data.</text>
</comment>
<dbReference type="GO" id="GO:0030896">
    <property type="term" value="C:checkpoint clamp complex"/>
    <property type="evidence" value="ECO:0007669"/>
    <property type="project" value="TreeGrafter"/>
</dbReference>
<gene>
    <name evidence="6" type="ORF">GpartN1_g6766.t1</name>
</gene>
<dbReference type="OrthoDB" id="337581at2759"/>
<proteinExistence type="inferred from homology"/>
<dbReference type="GO" id="GO:0000077">
    <property type="term" value="P:DNA damage checkpoint signaling"/>
    <property type="evidence" value="ECO:0007669"/>
    <property type="project" value="InterPro"/>
</dbReference>
<keyword evidence="5" id="KW-0539">Nucleus</keyword>
<keyword evidence="4" id="KW-0234">DNA repair</keyword>
<dbReference type="Proteomes" id="UP001061958">
    <property type="component" value="Unassembled WGS sequence"/>
</dbReference>
<reference evidence="6" key="2">
    <citation type="submission" date="2022-01" db="EMBL/GenBank/DDBJ databases">
        <authorList>
            <person name="Hirooka S."/>
            <person name="Miyagishima S.Y."/>
        </authorList>
    </citation>
    <scope>NUCLEOTIDE SEQUENCE</scope>
    <source>
        <strain evidence="6">NBRC 102759</strain>
    </source>
</reference>
<dbReference type="PRINTS" id="PR01245">
    <property type="entry name" value="RAD1REC1"/>
</dbReference>
<sequence length="315" mass="34817">MESHREAYLNFSLTGETPRVFFDAVTCLCKNFGKMKKQVLWVSHASRGGLKFVVEEESNFQASVLVRQSGFAKLEVSENFGGLCVFLTDLLDGLSVLGVTQTSQNFSNLSTSRASVLRVVQEKENEPLYLILHDPDFVTQCRLKTIQADPPVDFSFFSSSVVCSAILASDMLREALQEIDVAGTEALKVSVKREGIKPTISLQGVGRDGTTDTYGGFVGISVCVEFPSPIDSSSDVFAEFHVTDEFSGIVFPIHFIRRCLRALAFSDTCRLRVNRTGILSLVIRFRTGSKIPEQVVEISSSYCFLEYLVCPLEAV</sequence>
<accession>A0A9C7Q2R1</accession>
<comment type="subcellular location">
    <subcellularLocation>
        <location evidence="1">Nucleus</location>
    </subcellularLocation>
</comment>
<dbReference type="Gene3D" id="3.70.10.10">
    <property type="match status" value="1"/>
</dbReference>
<dbReference type="PANTHER" id="PTHR10870:SF0">
    <property type="entry name" value="CELL CYCLE CHECKPOINT PROTEIN RAD1"/>
    <property type="match status" value="1"/>
</dbReference>
<reference evidence="6" key="1">
    <citation type="journal article" date="2022" name="Proc. Natl. Acad. Sci. U.S.A.">
        <title>Life cycle and functional genomics of the unicellular red alga Galdieria for elucidating algal and plant evolution and industrial use.</title>
        <authorList>
            <person name="Hirooka S."/>
            <person name="Itabashi T."/>
            <person name="Ichinose T.M."/>
            <person name="Onuma R."/>
            <person name="Fujiwara T."/>
            <person name="Yamashita S."/>
            <person name="Jong L.W."/>
            <person name="Tomita R."/>
            <person name="Iwane A.H."/>
            <person name="Miyagishima S.Y."/>
        </authorList>
    </citation>
    <scope>NUCLEOTIDE SEQUENCE</scope>
    <source>
        <strain evidence="6">NBRC 102759</strain>
    </source>
</reference>
<evidence type="ECO:0000256" key="1">
    <source>
        <dbReference type="ARBA" id="ARBA00004123"/>
    </source>
</evidence>
<evidence type="ECO:0000256" key="3">
    <source>
        <dbReference type="ARBA" id="ARBA00022763"/>
    </source>
</evidence>
<dbReference type="GO" id="GO:0006281">
    <property type="term" value="P:DNA repair"/>
    <property type="evidence" value="ECO:0007669"/>
    <property type="project" value="UniProtKB-KW"/>
</dbReference>
<dbReference type="InterPro" id="IPR003021">
    <property type="entry name" value="Rad1_Rec1_Rad17"/>
</dbReference>
<dbReference type="AlphaFoldDB" id="A0A9C7Q2R1"/>
<dbReference type="EMBL" id="BQMJ01000062">
    <property type="protein sequence ID" value="GJQ14975.1"/>
    <property type="molecule type" value="Genomic_DNA"/>
</dbReference>